<feature type="region of interest" description="Disordered" evidence="1">
    <location>
        <begin position="82"/>
        <end position="107"/>
    </location>
</feature>
<dbReference type="AlphaFoldDB" id="A0AAP3DCP8"/>
<evidence type="ECO:0000256" key="1">
    <source>
        <dbReference type="SAM" id="MobiDB-lite"/>
    </source>
</evidence>
<dbReference type="Proteomes" id="UP001077662">
    <property type="component" value="Unassembled WGS sequence"/>
</dbReference>
<sequence>MSAFKQKKFTSKTGSTYLFQHPGVRMVSKINDACKNKHGVVMEERLSEEILKHVIVQPKMKIDDFSDYKEYQDTINAAYAFISGRDEDDDQPGGDSYDQQEGSGETS</sequence>
<accession>A0AAP3DCP8</accession>
<gene>
    <name evidence="2" type="ORF">O0554_02740</name>
</gene>
<feature type="compositionally biased region" description="Polar residues" evidence="1">
    <location>
        <begin position="97"/>
        <end position="107"/>
    </location>
</feature>
<name>A0AAP3DCP8_BRELA</name>
<evidence type="ECO:0000313" key="3">
    <source>
        <dbReference type="Proteomes" id="UP001077662"/>
    </source>
</evidence>
<organism evidence="2 3">
    <name type="scientific">Brevibacillus laterosporus</name>
    <name type="common">Bacillus laterosporus</name>
    <dbReference type="NCBI Taxonomy" id="1465"/>
    <lineage>
        <taxon>Bacteria</taxon>
        <taxon>Bacillati</taxon>
        <taxon>Bacillota</taxon>
        <taxon>Bacilli</taxon>
        <taxon>Bacillales</taxon>
        <taxon>Paenibacillaceae</taxon>
        <taxon>Brevibacillus</taxon>
    </lineage>
</organism>
<reference evidence="2" key="1">
    <citation type="submission" date="2022-09" db="EMBL/GenBank/DDBJ databases">
        <title>Genome analysis and characterization of larvicidal activity of Brevibacillus strains.</title>
        <authorList>
            <person name="Patrusheva E.V."/>
            <person name="Izotova A.O."/>
            <person name="Toshchakov S.V."/>
            <person name="Sineoky S.P."/>
        </authorList>
    </citation>
    <scope>NUCLEOTIDE SEQUENCE</scope>
    <source>
        <strain evidence="2">VKPM_B-13247</strain>
    </source>
</reference>
<comment type="caution">
    <text evidence="2">The sequence shown here is derived from an EMBL/GenBank/DDBJ whole genome shotgun (WGS) entry which is preliminary data.</text>
</comment>
<proteinExistence type="predicted"/>
<protein>
    <submittedName>
        <fullName evidence="2">Uncharacterized protein</fullName>
    </submittedName>
</protein>
<dbReference type="EMBL" id="JAPTNE010000003">
    <property type="protein sequence ID" value="MCZ0805838.1"/>
    <property type="molecule type" value="Genomic_DNA"/>
</dbReference>
<evidence type="ECO:0000313" key="2">
    <source>
        <dbReference type="EMBL" id="MCZ0805838.1"/>
    </source>
</evidence>
<dbReference type="RefSeq" id="WP_119732329.1">
    <property type="nucleotide sequence ID" value="NZ_CP032410.1"/>
</dbReference>